<keyword evidence="3" id="KW-1185">Reference proteome</keyword>
<reference evidence="2 3" key="1">
    <citation type="journal article" date="2013" name="PLoS Genet.">
        <title>Genomic mechanisms accounting for the adaptation to parasitism in nematode-trapping fungi.</title>
        <authorList>
            <person name="Meerupati T."/>
            <person name="Andersson K.M."/>
            <person name="Friman E."/>
            <person name="Kumar D."/>
            <person name="Tunlid A."/>
            <person name="Ahren D."/>
        </authorList>
    </citation>
    <scope>NUCLEOTIDE SEQUENCE [LARGE SCALE GENOMIC DNA]</scope>
    <source>
        <strain evidence="2 3">CBS 200.50</strain>
    </source>
</reference>
<organism evidence="2 3">
    <name type="scientific">Dactylellina haptotyla (strain CBS 200.50)</name>
    <name type="common">Nematode-trapping fungus</name>
    <name type="synonym">Monacrosporium haptotylum</name>
    <dbReference type="NCBI Taxonomy" id="1284197"/>
    <lineage>
        <taxon>Eukaryota</taxon>
        <taxon>Fungi</taxon>
        <taxon>Dikarya</taxon>
        <taxon>Ascomycota</taxon>
        <taxon>Pezizomycotina</taxon>
        <taxon>Orbiliomycetes</taxon>
        <taxon>Orbiliales</taxon>
        <taxon>Orbiliaceae</taxon>
        <taxon>Dactylellina</taxon>
    </lineage>
</organism>
<evidence type="ECO:0000256" key="1">
    <source>
        <dbReference type="SAM" id="MobiDB-lite"/>
    </source>
</evidence>
<reference evidence="3" key="2">
    <citation type="submission" date="2013-04" db="EMBL/GenBank/DDBJ databases">
        <title>Genomic mechanisms accounting for the adaptation to parasitism in nematode-trapping fungi.</title>
        <authorList>
            <person name="Ahren D.G."/>
        </authorList>
    </citation>
    <scope>NUCLEOTIDE SEQUENCE [LARGE SCALE GENOMIC DNA]</scope>
    <source>
        <strain evidence="3">CBS 200.50</strain>
    </source>
</reference>
<evidence type="ECO:0000313" key="3">
    <source>
        <dbReference type="Proteomes" id="UP000015100"/>
    </source>
</evidence>
<sequence>MVFNNLPNSYDTGSAAYTEGQEDSRKSQGIRTETTGTNPETDHDSIRQSLLKPLIGWKKWRYKRKTKRPKALQNSLALRQKYDRIKRLQRETEASILLHNLARLDGKKSKTLEFANVGLGQYDVLWPSVYGRPDQKVWMRIAEYQRKGSTIMIKRDGYPLSRYTTELFSMFW</sequence>
<evidence type="ECO:0000313" key="2">
    <source>
        <dbReference type="EMBL" id="EPS43606.1"/>
    </source>
</evidence>
<dbReference type="EMBL" id="AQGS01000071">
    <property type="protein sequence ID" value="EPS43606.1"/>
    <property type="molecule type" value="Genomic_DNA"/>
</dbReference>
<comment type="caution">
    <text evidence="2">The sequence shown here is derived from an EMBL/GenBank/DDBJ whole genome shotgun (WGS) entry which is preliminary data.</text>
</comment>
<protein>
    <submittedName>
        <fullName evidence="2">Uncharacterized protein</fullName>
    </submittedName>
</protein>
<name>S8ARD3_DACHA</name>
<feature type="compositionally biased region" description="Polar residues" evidence="1">
    <location>
        <begin position="1"/>
        <end position="12"/>
    </location>
</feature>
<feature type="compositionally biased region" description="Polar residues" evidence="1">
    <location>
        <begin position="27"/>
        <end position="39"/>
    </location>
</feature>
<dbReference type="AlphaFoldDB" id="S8ARD3"/>
<accession>S8ARD3</accession>
<proteinExistence type="predicted"/>
<feature type="region of interest" description="Disordered" evidence="1">
    <location>
        <begin position="1"/>
        <end position="45"/>
    </location>
</feature>
<gene>
    <name evidence="2" type="ORF">H072_2344</name>
</gene>
<dbReference type="Proteomes" id="UP000015100">
    <property type="component" value="Unassembled WGS sequence"/>
</dbReference>
<dbReference type="HOGENOM" id="CLU_1555194_0_0_1"/>